<dbReference type="PANTHER" id="PTHR19303:SF73">
    <property type="entry name" value="PROTEIN PDC2"/>
    <property type="match status" value="1"/>
</dbReference>
<evidence type="ECO:0000313" key="5">
    <source>
        <dbReference type="EnsemblMetazoa" id="ADIR003055-PA"/>
    </source>
</evidence>
<keyword evidence="3" id="KW-0539">Nucleus</keyword>
<dbReference type="InterPro" id="IPR007889">
    <property type="entry name" value="HTH_Psq"/>
</dbReference>
<dbReference type="InterPro" id="IPR009057">
    <property type="entry name" value="Homeodomain-like_sf"/>
</dbReference>
<dbReference type="AlphaFoldDB" id="A0A182N5Y4"/>
<keyword evidence="6" id="KW-1185">Reference proteome</keyword>
<reference evidence="5" key="2">
    <citation type="submission" date="2020-05" db="UniProtKB">
        <authorList>
            <consortium name="EnsemblMetazoa"/>
        </authorList>
    </citation>
    <scope>IDENTIFICATION</scope>
    <source>
        <strain evidence="5">WRAIR2</strain>
    </source>
</reference>
<sequence length="441" mass="50608">MSTKKLKCLTQCDKLKIIRAHEDGKSRREILNEFGLASSSFYQIIRFKEAIKQYCMQGKGSIKRNRSVVYPNIERCILKWISEKVEHGVPLDGTVVKAQAKIFAIKLGIDDFSASNGWLNGFKKRHRLKFSQITWLEQNGDWRTTAQLDEYKASDIYIAVETGLLYRCSPDQTSSLRYRAIGEQTLGQERVAVLLCANVIGTEKFPLTVVGKMESSEHLRGIGTSTLPVEYEHNEEARKQEIAYFFKRCYRKELVTHLLTCQRNEHDPNVNLTEALGFAARAWQSVSGDSIKRANFRLYALCAGLSKPIADNVEEEEEHVWPSVNDWYALTPSNPKPTFSEYVRVDEALIVHGSLSDDEIVGMVVHLKEQLEESVRSKPELLYEELHERPVKKSSYVAQHEAKKAVQTLQAFFEQRHDTPSRMFYILHELDECVRDVKPES</sequence>
<keyword evidence="2" id="KW-0238">DNA-binding</keyword>
<dbReference type="Pfam" id="PF03221">
    <property type="entry name" value="HTH_Tnp_Tc5"/>
    <property type="match status" value="1"/>
</dbReference>
<proteinExistence type="predicted"/>
<evidence type="ECO:0000256" key="2">
    <source>
        <dbReference type="ARBA" id="ARBA00023125"/>
    </source>
</evidence>
<dbReference type="GO" id="GO:0003677">
    <property type="term" value="F:DNA binding"/>
    <property type="evidence" value="ECO:0007669"/>
    <property type="project" value="UniProtKB-KW"/>
</dbReference>
<protein>
    <recommendedName>
        <fullName evidence="4">HTH CENPB-type domain-containing protein</fullName>
    </recommendedName>
</protein>
<dbReference type="InterPro" id="IPR006600">
    <property type="entry name" value="HTH_CenpB_DNA-bd_dom"/>
</dbReference>
<evidence type="ECO:0000259" key="4">
    <source>
        <dbReference type="PROSITE" id="PS51253"/>
    </source>
</evidence>
<dbReference type="Pfam" id="PF04218">
    <property type="entry name" value="CENP-B_N"/>
    <property type="match status" value="1"/>
</dbReference>
<comment type="subcellular location">
    <subcellularLocation>
        <location evidence="1">Nucleus</location>
    </subcellularLocation>
</comment>
<name>A0A182N5Y4_9DIPT</name>
<dbReference type="GO" id="GO:0005634">
    <property type="term" value="C:nucleus"/>
    <property type="evidence" value="ECO:0007669"/>
    <property type="project" value="UniProtKB-SubCell"/>
</dbReference>
<dbReference type="Proteomes" id="UP000075884">
    <property type="component" value="Unassembled WGS sequence"/>
</dbReference>
<accession>A0A182N5Y4</accession>
<dbReference type="InterPro" id="IPR050863">
    <property type="entry name" value="CenT-Element_Derived"/>
</dbReference>
<dbReference type="STRING" id="7168.A0A182N5Y4"/>
<organism evidence="5 6">
    <name type="scientific">Anopheles dirus</name>
    <dbReference type="NCBI Taxonomy" id="7168"/>
    <lineage>
        <taxon>Eukaryota</taxon>
        <taxon>Metazoa</taxon>
        <taxon>Ecdysozoa</taxon>
        <taxon>Arthropoda</taxon>
        <taxon>Hexapoda</taxon>
        <taxon>Insecta</taxon>
        <taxon>Pterygota</taxon>
        <taxon>Neoptera</taxon>
        <taxon>Endopterygota</taxon>
        <taxon>Diptera</taxon>
        <taxon>Nematocera</taxon>
        <taxon>Culicoidea</taxon>
        <taxon>Culicidae</taxon>
        <taxon>Anophelinae</taxon>
        <taxon>Anopheles</taxon>
    </lineage>
</organism>
<dbReference type="Pfam" id="PF03184">
    <property type="entry name" value="DDE_1"/>
    <property type="match status" value="2"/>
</dbReference>
<dbReference type="SMART" id="SM00674">
    <property type="entry name" value="CENPB"/>
    <property type="match status" value="1"/>
</dbReference>
<dbReference type="PANTHER" id="PTHR19303">
    <property type="entry name" value="TRANSPOSON"/>
    <property type="match status" value="1"/>
</dbReference>
<dbReference type="EnsemblMetazoa" id="ADIR003055-RA">
    <property type="protein sequence ID" value="ADIR003055-PA"/>
    <property type="gene ID" value="ADIR003055"/>
</dbReference>
<dbReference type="InterPro" id="IPR004875">
    <property type="entry name" value="DDE_SF_endonuclease_dom"/>
</dbReference>
<dbReference type="SUPFAM" id="SSF46689">
    <property type="entry name" value="Homeodomain-like"/>
    <property type="match status" value="2"/>
</dbReference>
<reference evidence="6" key="1">
    <citation type="submission" date="2013-03" db="EMBL/GenBank/DDBJ databases">
        <title>The Genome Sequence of Anopheles dirus WRAIR2.</title>
        <authorList>
            <consortium name="The Broad Institute Genomics Platform"/>
            <person name="Neafsey D.E."/>
            <person name="Walton C."/>
            <person name="Walker B."/>
            <person name="Young S.K."/>
            <person name="Zeng Q."/>
            <person name="Gargeya S."/>
            <person name="Fitzgerald M."/>
            <person name="Haas B."/>
            <person name="Abouelleil A."/>
            <person name="Allen A.W."/>
            <person name="Alvarado L."/>
            <person name="Arachchi H.M."/>
            <person name="Berlin A.M."/>
            <person name="Chapman S.B."/>
            <person name="Gainer-Dewar J."/>
            <person name="Goldberg J."/>
            <person name="Griggs A."/>
            <person name="Gujja S."/>
            <person name="Hansen M."/>
            <person name="Howarth C."/>
            <person name="Imamovic A."/>
            <person name="Ireland A."/>
            <person name="Larimer J."/>
            <person name="McCowan C."/>
            <person name="Murphy C."/>
            <person name="Pearson M."/>
            <person name="Poon T.W."/>
            <person name="Priest M."/>
            <person name="Roberts A."/>
            <person name="Saif S."/>
            <person name="Shea T."/>
            <person name="Sisk P."/>
            <person name="Sykes S."/>
            <person name="Wortman J."/>
            <person name="Nusbaum C."/>
            <person name="Birren B."/>
        </authorList>
    </citation>
    <scope>NUCLEOTIDE SEQUENCE [LARGE SCALE GENOMIC DNA]</scope>
    <source>
        <strain evidence="6">WRAIR2</strain>
    </source>
</reference>
<dbReference type="PROSITE" id="PS51253">
    <property type="entry name" value="HTH_CENPB"/>
    <property type="match status" value="1"/>
</dbReference>
<evidence type="ECO:0000256" key="1">
    <source>
        <dbReference type="ARBA" id="ARBA00004123"/>
    </source>
</evidence>
<dbReference type="VEuPathDB" id="VectorBase:ADIR003055"/>
<feature type="domain" description="HTH CENPB-type" evidence="4">
    <location>
        <begin position="61"/>
        <end position="132"/>
    </location>
</feature>
<evidence type="ECO:0000313" key="6">
    <source>
        <dbReference type="Proteomes" id="UP000075884"/>
    </source>
</evidence>
<evidence type="ECO:0000256" key="3">
    <source>
        <dbReference type="ARBA" id="ARBA00023242"/>
    </source>
</evidence>
<dbReference type="Gene3D" id="1.10.10.60">
    <property type="entry name" value="Homeodomain-like"/>
    <property type="match status" value="2"/>
</dbReference>